<protein>
    <submittedName>
        <fullName evidence="1">Uncharacterized protein</fullName>
    </submittedName>
</protein>
<dbReference type="Proteomes" id="UP001595648">
    <property type="component" value="Unassembled WGS sequence"/>
</dbReference>
<accession>A0ABV7MIW5</accession>
<sequence length="77" mass="8354">MDQISHALRKPCFCSAGQRHPFSDALKAPFSRRFLGFSASVIARTPQEVSQAERAFESLSFLFAGFLGFAASAQAAN</sequence>
<proteinExistence type="predicted"/>
<dbReference type="RefSeq" id="WP_378978191.1">
    <property type="nucleotide sequence ID" value="NZ_JBHRVD010000001.1"/>
</dbReference>
<keyword evidence="2" id="KW-1185">Reference proteome</keyword>
<evidence type="ECO:0000313" key="2">
    <source>
        <dbReference type="Proteomes" id="UP001595648"/>
    </source>
</evidence>
<dbReference type="EMBL" id="JBHRVD010000001">
    <property type="protein sequence ID" value="MFC3321652.1"/>
    <property type="molecule type" value="Genomic_DNA"/>
</dbReference>
<name>A0ABV7MIW5_9HYPH</name>
<reference evidence="2" key="1">
    <citation type="journal article" date="2019" name="Int. J. Syst. Evol. Microbiol.">
        <title>The Global Catalogue of Microorganisms (GCM) 10K type strain sequencing project: providing services to taxonomists for standard genome sequencing and annotation.</title>
        <authorList>
            <consortium name="The Broad Institute Genomics Platform"/>
            <consortium name="The Broad Institute Genome Sequencing Center for Infectious Disease"/>
            <person name="Wu L."/>
            <person name="Ma J."/>
        </authorList>
    </citation>
    <scope>NUCLEOTIDE SEQUENCE [LARGE SCALE GENOMIC DNA]</scope>
    <source>
        <strain evidence="2">ICMP 19515</strain>
    </source>
</reference>
<comment type="caution">
    <text evidence="1">The sequence shown here is derived from an EMBL/GenBank/DDBJ whole genome shotgun (WGS) entry which is preliminary data.</text>
</comment>
<gene>
    <name evidence="1" type="ORF">ACFOJ9_07660</name>
</gene>
<evidence type="ECO:0000313" key="1">
    <source>
        <dbReference type="EMBL" id="MFC3321652.1"/>
    </source>
</evidence>
<organism evidence="1 2">
    <name type="scientific">Mesorhizobium cantuariense</name>
    <dbReference type="NCBI Taxonomy" id="1300275"/>
    <lineage>
        <taxon>Bacteria</taxon>
        <taxon>Pseudomonadati</taxon>
        <taxon>Pseudomonadota</taxon>
        <taxon>Alphaproteobacteria</taxon>
        <taxon>Hyphomicrobiales</taxon>
        <taxon>Phyllobacteriaceae</taxon>
        <taxon>Mesorhizobium</taxon>
    </lineage>
</organism>